<evidence type="ECO:0000313" key="1">
    <source>
        <dbReference type="EMBL" id="MBC5668790.1"/>
    </source>
</evidence>
<keyword evidence="2" id="KW-1185">Reference proteome</keyword>
<gene>
    <name evidence="1" type="ORF">H8S00_12520</name>
</gene>
<reference evidence="1 2" key="1">
    <citation type="submission" date="2020-08" db="EMBL/GenBank/DDBJ databases">
        <title>Genome public.</title>
        <authorList>
            <person name="Liu C."/>
            <person name="Sun Q."/>
        </authorList>
    </citation>
    <scope>NUCLEOTIDE SEQUENCE [LARGE SCALE GENOMIC DNA]</scope>
    <source>
        <strain evidence="1 2">BX4</strain>
    </source>
</reference>
<sequence>MVKTYWTKKQNIQLLNDCKTYNIPLTVEEEIKRVLNVLDLNYGIERSLEEDGGCVFLLISDEEKEHSKIMKKYFVDKEDCEFKDILVENKGEQWIPELYISATEYSITIVHQRGRKEKMFN</sequence>
<dbReference type="EMBL" id="JACOOZ010000010">
    <property type="protein sequence ID" value="MBC5668790.1"/>
    <property type="molecule type" value="Genomic_DNA"/>
</dbReference>
<protein>
    <submittedName>
        <fullName evidence="1">Uncharacterized protein</fullName>
    </submittedName>
</protein>
<proteinExistence type="predicted"/>
<evidence type="ECO:0000313" key="2">
    <source>
        <dbReference type="Proteomes" id="UP000597877"/>
    </source>
</evidence>
<dbReference type="Proteomes" id="UP000597877">
    <property type="component" value="Unassembled WGS sequence"/>
</dbReference>
<organism evidence="1 2">
    <name type="scientific">Eubacterium segne</name>
    <dbReference type="NCBI Taxonomy" id="2763045"/>
    <lineage>
        <taxon>Bacteria</taxon>
        <taxon>Bacillati</taxon>
        <taxon>Bacillota</taxon>
        <taxon>Clostridia</taxon>
        <taxon>Eubacteriales</taxon>
        <taxon>Eubacteriaceae</taxon>
        <taxon>Eubacterium</taxon>
    </lineage>
</organism>
<dbReference type="RefSeq" id="WP_021952040.1">
    <property type="nucleotide sequence ID" value="NZ_JACOOZ010000010.1"/>
</dbReference>
<accession>A0ABR7F7Q3</accession>
<comment type="caution">
    <text evidence="1">The sequence shown here is derived from an EMBL/GenBank/DDBJ whole genome shotgun (WGS) entry which is preliminary data.</text>
</comment>
<name>A0ABR7F7Q3_9FIRM</name>